<dbReference type="Proteomes" id="UP000310108">
    <property type="component" value="Unassembled WGS sequence"/>
</dbReference>
<keyword evidence="3" id="KW-1185">Reference proteome</keyword>
<protein>
    <submittedName>
        <fullName evidence="2">Uncharacterized protein</fullName>
    </submittedName>
</protein>
<accession>A0A4U6XSN9</accession>
<evidence type="ECO:0000256" key="1">
    <source>
        <dbReference type="SAM" id="MobiDB-lite"/>
    </source>
</evidence>
<dbReference type="EMBL" id="PJEX01000018">
    <property type="protein sequence ID" value="TKW58851.1"/>
    <property type="molecule type" value="Genomic_DNA"/>
</dbReference>
<name>A0A4U6XSN9_9PEZI</name>
<gene>
    <name evidence="2" type="ORF">CTA1_8685</name>
</gene>
<evidence type="ECO:0000313" key="3">
    <source>
        <dbReference type="Proteomes" id="UP000310108"/>
    </source>
</evidence>
<sequence length="66" mass="7747">MLERPITQDWPADDDDDDDDDPFLLEPSLIHVTIDNDLLRWRDWRCTVRSVCAVISDATRLVIQLH</sequence>
<feature type="region of interest" description="Disordered" evidence="1">
    <location>
        <begin position="1"/>
        <end position="20"/>
    </location>
</feature>
<evidence type="ECO:0000313" key="2">
    <source>
        <dbReference type="EMBL" id="TKW58851.1"/>
    </source>
</evidence>
<reference evidence="2 3" key="1">
    <citation type="journal article" date="2019" name="PLoS ONE">
        <title>Comparative genome analysis indicates high evolutionary potential of pathogenicity genes in Colletotrichum tanaceti.</title>
        <authorList>
            <person name="Lelwala R.V."/>
            <person name="Korhonen P.K."/>
            <person name="Young N.D."/>
            <person name="Scott J.B."/>
            <person name="Ades P.A."/>
            <person name="Gasser R.B."/>
            <person name="Taylor P.W.J."/>
        </authorList>
    </citation>
    <scope>NUCLEOTIDE SEQUENCE [LARGE SCALE GENOMIC DNA]</scope>
    <source>
        <strain evidence="2">BRIP57314</strain>
    </source>
</reference>
<feature type="compositionally biased region" description="Acidic residues" evidence="1">
    <location>
        <begin position="11"/>
        <end position="20"/>
    </location>
</feature>
<proteinExistence type="predicted"/>
<organism evidence="2 3">
    <name type="scientific">Colletotrichum tanaceti</name>
    <dbReference type="NCBI Taxonomy" id="1306861"/>
    <lineage>
        <taxon>Eukaryota</taxon>
        <taxon>Fungi</taxon>
        <taxon>Dikarya</taxon>
        <taxon>Ascomycota</taxon>
        <taxon>Pezizomycotina</taxon>
        <taxon>Sordariomycetes</taxon>
        <taxon>Hypocreomycetidae</taxon>
        <taxon>Glomerellales</taxon>
        <taxon>Glomerellaceae</taxon>
        <taxon>Colletotrichum</taxon>
        <taxon>Colletotrichum destructivum species complex</taxon>
    </lineage>
</organism>
<dbReference type="AlphaFoldDB" id="A0A4U6XSN9"/>
<comment type="caution">
    <text evidence="2">The sequence shown here is derived from an EMBL/GenBank/DDBJ whole genome shotgun (WGS) entry which is preliminary data.</text>
</comment>